<dbReference type="VEuPathDB" id="VectorBase:GPAI023119"/>
<evidence type="ECO:0000256" key="1">
    <source>
        <dbReference type="SAM" id="Phobius"/>
    </source>
</evidence>
<dbReference type="Proteomes" id="UP000092445">
    <property type="component" value="Unassembled WGS sequence"/>
</dbReference>
<organism evidence="2 3">
    <name type="scientific">Glossina pallidipes</name>
    <name type="common">Tsetse fly</name>
    <dbReference type="NCBI Taxonomy" id="7398"/>
    <lineage>
        <taxon>Eukaryota</taxon>
        <taxon>Metazoa</taxon>
        <taxon>Ecdysozoa</taxon>
        <taxon>Arthropoda</taxon>
        <taxon>Hexapoda</taxon>
        <taxon>Insecta</taxon>
        <taxon>Pterygota</taxon>
        <taxon>Neoptera</taxon>
        <taxon>Endopterygota</taxon>
        <taxon>Diptera</taxon>
        <taxon>Brachycera</taxon>
        <taxon>Muscomorpha</taxon>
        <taxon>Hippoboscoidea</taxon>
        <taxon>Glossinidae</taxon>
        <taxon>Glossina</taxon>
    </lineage>
</organism>
<protein>
    <recommendedName>
        <fullName evidence="4">Transmembrane protein</fullName>
    </recommendedName>
</protein>
<accession>A0A1A9ZRW0</accession>
<keyword evidence="1" id="KW-1133">Transmembrane helix</keyword>
<reference evidence="2" key="2">
    <citation type="submission" date="2020-05" db="UniProtKB">
        <authorList>
            <consortium name="EnsemblMetazoa"/>
        </authorList>
    </citation>
    <scope>IDENTIFICATION</scope>
    <source>
        <strain evidence="2">IAEA</strain>
    </source>
</reference>
<name>A0A1A9ZRW0_GLOPL</name>
<feature type="transmembrane region" description="Helical" evidence="1">
    <location>
        <begin position="103"/>
        <end position="125"/>
    </location>
</feature>
<keyword evidence="1" id="KW-0472">Membrane</keyword>
<evidence type="ECO:0008006" key="4">
    <source>
        <dbReference type="Google" id="ProtNLM"/>
    </source>
</evidence>
<feature type="transmembrane region" description="Helical" evidence="1">
    <location>
        <begin position="69"/>
        <end position="91"/>
    </location>
</feature>
<evidence type="ECO:0000313" key="3">
    <source>
        <dbReference type="Proteomes" id="UP000092445"/>
    </source>
</evidence>
<dbReference type="AlphaFoldDB" id="A0A1A9ZRW0"/>
<keyword evidence="1" id="KW-0812">Transmembrane</keyword>
<dbReference type="EnsemblMetazoa" id="GPAI023119-RA">
    <property type="protein sequence ID" value="GPAI023119-PA"/>
    <property type="gene ID" value="GPAI023119"/>
</dbReference>
<keyword evidence="3" id="KW-1185">Reference proteome</keyword>
<sequence>MAEIDILLQLVAITTPRYTKVSKGNRICSRGIKTTNLFVIDVDVAVFAVAVAVAVVADDINDDVQRRHVANRATVAIIGCWPYLYCFVVAVQPLPPLHWSWNYVVVVVVVVVAVDDVAVVAVVVVGPANNNQEFDLNNNLEKNRIKLKK</sequence>
<proteinExistence type="predicted"/>
<feature type="transmembrane region" description="Helical" evidence="1">
    <location>
        <begin position="37"/>
        <end position="57"/>
    </location>
</feature>
<evidence type="ECO:0000313" key="2">
    <source>
        <dbReference type="EnsemblMetazoa" id="GPAI023119-PA"/>
    </source>
</evidence>
<reference evidence="3" key="1">
    <citation type="submission" date="2014-03" db="EMBL/GenBank/DDBJ databases">
        <authorList>
            <person name="Aksoy S."/>
            <person name="Warren W."/>
            <person name="Wilson R.K."/>
        </authorList>
    </citation>
    <scope>NUCLEOTIDE SEQUENCE [LARGE SCALE GENOMIC DNA]</scope>
    <source>
        <strain evidence="3">IAEA</strain>
    </source>
</reference>